<evidence type="ECO:0000313" key="2">
    <source>
        <dbReference type="EMBL" id="KRM04576.1"/>
    </source>
</evidence>
<dbReference type="PATRIC" id="fig|1423750.3.peg.2303"/>
<comment type="caution">
    <text evidence="2">The sequence shown here is derived from an EMBL/GenBank/DDBJ whole genome shotgun (WGS) entry which is preliminary data.</text>
</comment>
<sequence length="62" mass="7493">MSFFRKSKTFWTLLSFLTFLLFVLAIGFKIYWINIFVIAFGILINKFGIDKVNKNYKFERKD</sequence>
<keyword evidence="1" id="KW-0472">Membrane</keyword>
<name>A0A0R1VG00_9LACO</name>
<dbReference type="RefSeq" id="WP_057872618.1">
    <property type="nucleotide sequence ID" value="NZ_AZGB01000027.1"/>
</dbReference>
<keyword evidence="1" id="KW-1133">Transmembrane helix</keyword>
<proteinExistence type="predicted"/>
<dbReference type="AlphaFoldDB" id="A0A0R1VG00"/>
<protein>
    <submittedName>
        <fullName evidence="2">Uncharacterized protein</fullName>
    </submittedName>
</protein>
<dbReference type="Proteomes" id="UP000051451">
    <property type="component" value="Unassembled WGS sequence"/>
</dbReference>
<dbReference type="STRING" id="1423750.FC89_GL002264"/>
<dbReference type="GeneID" id="98319922"/>
<evidence type="ECO:0000313" key="3">
    <source>
        <dbReference type="Proteomes" id="UP000051451"/>
    </source>
</evidence>
<keyword evidence="1" id="KW-0812">Transmembrane</keyword>
<gene>
    <name evidence="2" type="ORF">FC89_GL002264</name>
</gene>
<organism evidence="2 3">
    <name type="scientific">Liquorilactobacillus ghanensis DSM 18630</name>
    <dbReference type="NCBI Taxonomy" id="1423750"/>
    <lineage>
        <taxon>Bacteria</taxon>
        <taxon>Bacillati</taxon>
        <taxon>Bacillota</taxon>
        <taxon>Bacilli</taxon>
        <taxon>Lactobacillales</taxon>
        <taxon>Lactobacillaceae</taxon>
        <taxon>Liquorilactobacillus</taxon>
    </lineage>
</organism>
<evidence type="ECO:0000256" key="1">
    <source>
        <dbReference type="SAM" id="Phobius"/>
    </source>
</evidence>
<feature type="transmembrane region" description="Helical" evidence="1">
    <location>
        <begin position="35"/>
        <end position="52"/>
    </location>
</feature>
<reference evidence="2 3" key="1">
    <citation type="journal article" date="2015" name="Genome Announc.">
        <title>Expanding the biotechnology potential of lactobacilli through comparative genomics of 213 strains and associated genera.</title>
        <authorList>
            <person name="Sun Z."/>
            <person name="Harris H.M."/>
            <person name="McCann A."/>
            <person name="Guo C."/>
            <person name="Argimon S."/>
            <person name="Zhang W."/>
            <person name="Yang X."/>
            <person name="Jeffery I.B."/>
            <person name="Cooney J.C."/>
            <person name="Kagawa T.F."/>
            <person name="Liu W."/>
            <person name="Song Y."/>
            <person name="Salvetti E."/>
            <person name="Wrobel A."/>
            <person name="Rasinkangas P."/>
            <person name="Parkhill J."/>
            <person name="Rea M.C."/>
            <person name="O'Sullivan O."/>
            <person name="Ritari J."/>
            <person name="Douillard F.P."/>
            <person name="Paul Ross R."/>
            <person name="Yang R."/>
            <person name="Briner A.E."/>
            <person name="Felis G.E."/>
            <person name="de Vos W.M."/>
            <person name="Barrangou R."/>
            <person name="Klaenhammer T.R."/>
            <person name="Caufield P.W."/>
            <person name="Cui Y."/>
            <person name="Zhang H."/>
            <person name="O'Toole P.W."/>
        </authorList>
    </citation>
    <scope>NUCLEOTIDE SEQUENCE [LARGE SCALE GENOMIC DNA]</scope>
    <source>
        <strain evidence="2 3">DSM 18630</strain>
    </source>
</reference>
<accession>A0A0R1VG00</accession>
<keyword evidence="3" id="KW-1185">Reference proteome</keyword>
<dbReference type="EMBL" id="AZGB01000027">
    <property type="protein sequence ID" value="KRM04576.1"/>
    <property type="molecule type" value="Genomic_DNA"/>
</dbReference>